<keyword evidence="3" id="KW-1185">Reference proteome</keyword>
<dbReference type="EMBL" id="LGRX02021472">
    <property type="protein sequence ID" value="KAK3256636.1"/>
    <property type="molecule type" value="Genomic_DNA"/>
</dbReference>
<dbReference type="InterPro" id="IPR011989">
    <property type="entry name" value="ARM-like"/>
</dbReference>
<accession>A0AAE0KQ21</accession>
<feature type="region of interest" description="Disordered" evidence="1">
    <location>
        <begin position="956"/>
        <end position="999"/>
    </location>
</feature>
<sequence length="1166" mass="127413">DGRVEFVHAGGLPKMTAMLRVKTLRVVHLSAVALVYFGRDKETINAVANSGLARGIMDDLLISIQRGAYNLAIVNNVPFGPFLKMVKPGHKVERDDEKSMLPVLVNAACGDVWAMACASVASEGAEDDPTIEELKDILICAGALLELKGVEIGRAASCLTGTLCMLSRQFLMAEMLVHSREKIWLADVVLGLMRPAGKEGSCKSQRSGHIRAPSVAMVAHLFGHHFDMAGEGSLSGPFRSILSGYPFFTGVLGALLAPTENIEMEKLLHATGGCALMLICTECGALEAEALSLFLTYTESKAATVSLQVFLMASMWLLLLDDLNRVWLINAPLDREKVSEPKLSPVFPFQPLPPGPEELGRTLRVLGAVGGSLVPALEAAGEDPEADAVVAATFWVGSLHLAMVDPEEENRCHEQPYELYESTVWTVTSMNPRTPLPRSTLTSTAVKQLCRIIATTCPGGRTVRQLAIALTWNLALRDLGIEQQLVLSGVADSLVSIALDEENPVEMRSTAFGHIQMLLEGKEGNMTLMGGPGAMWTVLTSFMRSPEDKLQEVGARGMAWAAVNREHKGPLANVGGIDDAFRLLARHVEGNKDVAYAATCLLLNLSQATANQVPIARKGVLLLTRISQHADVDMKIRQMAHGILHNVRMHAANRNRFYKLELKLKQEQARRSPSDQGLGLHEAAGEEALDSTLQALRTASSLTAASKSPHVTSLPSIRSSTPGASHMRMHTDRPQSLFNHWADETFDPAKEKARKPMTGRKAFIARMSVPKSRKDEPMGMPMTETSMLYCRDGWVDGVQPIIGPDNDPAEWSGRTPLPKLVQAMRQPQHAAWGFSPGREDSKMVAKPGQERWAPSIDHYNQYPAKQRLSTPAAKMLNIQRPDSVIGRLADAAECIAIATANDELAPNGTLIRPPRVESIQLDPPAEIENSTVPLTIAQLHHPKHWSDPFAASSMASKAPANAISPRPKPRAPPPASHPLLGGGLRGETPPKQEPEPVEEDYHVVNGLTVHVGQAKSHRNEITFAAGCMGRPRIALFEHVDGSKVYDGLFPVYNLPSGMKAHYYDHDNKVTDEVEVAREPIPGQPRTLYALLRLSLPPTDVLTLLLHPNRDQMPVLRPVPQCVPPLNLILNPNLSLRLPGPRNVQWRFASERWVPRDVHHYFFHLLG</sequence>
<protein>
    <submittedName>
        <fullName evidence="2">Uncharacterized protein</fullName>
    </submittedName>
</protein>
<name>A0AAE0KQ21_9CHLO</name>
<organism evidence="2 3">
    <name type="scientific">Cymbomonas tetramitiformis</name>
    <dbReference type="NCBI Taxonomy" id="36881"/>
    <lineage>
        <taxon>Eukaryota</taxon>
        <taxon>Viridiplantae</taxon>
        <taxon>Chlorophyta</taxon>
        <taxon>Pyramimonadophyceae</taxon>
        <taxon>Pyramimonadales</taxon>
        <taxon>Pyramimonadaceae</taxon>
        <taxon>Cymbomonas</taxon>
    </lineage>
</organism>
<comment type="caution">
    <text evidence="2">The sequence shown here is derived from an EMBL/GenBank/DDBJ whole genome shotgun (WGS) entry which is preliminary data.</text>
</comment>
<dbReference type="SUPFAM" id="SSF48371">
    <property type="entry name" value="ARM repeat"/>
    <property type="match status" value="1"/>
</dbReference>
<dbReference type="InterPro" id="IPR016024">
    <property type="entry name" value="ARM-type_fold"/>
</dbReference>
<evidence type="ECO:0000256" key="1">
    <source>
        <dbReference type="SAM" id="MobiDB-lite"/>
    </source>
</evidence>
<gene>
    <name evidence="2" type="ORF">CYMTET_34234</name>
</gene>
<feature type="region of interest" description="Disordered" evidence="1">
    <location>
        <begin position="704"/>
        <end position="730"/>
    </location>
</feature>
<dbReference type="AlphaFoldDB" id="A0AAE0KQ21"/>
<dbReference type="Proteomes" id="UP001190700">
    <property type="component" value="Unassembled WGS sequence"/>
</dbReference>
<evidence type="ECO:0000313" key="3">
    <source>
        <dbReference type="Proteomes" id="UP001190700"/>
    </source>
</evidence>
<reference evidence="2 3" key="1">
    <citation type="journal article" date="2015" name="Genome Biol. Evol.">
        <title>Comparative Genomics of a Bacterivorous Green Alga Reveals Evolutionary Causalities and Consequences of Phago-Mixotrophic Mode of Nutrition.</title>
        <authorList>
            <person name="Burns J.A."/>
            <person name="Paasch A."/>
            <person name="Narechania A."/>
            <person name="Kim E."/>
        </authorList>
    </citation>
    <scope>NUCLEOTIDE SEQUENCE [LARGE SCALE GENOMIC DNA]</scope>
    <source>
        <strain evidence="2 3">PLY_AMNH</strain>
    </source>
</reference>
<dbReference type="Gene3D" id="1.25.10.10">
    <property type="entry name" value="Leucine-rich Repeat Variant"/>
    <property type="match status" value="1"/>
</dbReference>
<feature type="compositionally biased region" description="Basic and acidic residues" evidence="1">
    <location>
        <begin position="988"/>
        <end position="999"/>
    </location>
</feature>
<evidence type="ECO:0000313" key="2">
    <source>
        <dbReference type="EMBL" id="KAK3256636.1"/>
    </source>
</evidence>
<feature type="non-terminal residue" evidence="2">
    <location>
        <position position="1"/>
    </location>
</feature>
<proteinExistence type="predicted"/>
<feature type="compositionally biased region" description="Polar residues" evidence="1">
    <location>
        <begin position="709"/>
        <end position="723"/>
    </location>
</feature>